<dbReference type="EMBL" id="FXTB01000006">
    <property type="protein sequence ID" value="SMO75147.1"/>
    <property type="molecule type" value="Genomic_DNA"/>
</dbReference>
<accession>A0A521DTX2</accession>
<sequence length="32" mass="3934">MRVIDAYPNNLIFDKKWWAKQTARWHPGEVDF</sequence>
<proteinExistence type="predicted"/>
<evidence type="ECO:0000313" key="1">
    <source>
        <dbReference type="EMBL" id="SMO75147.1"/>
    </source>
</evidence>
<gene>
    <name evidence="1" type="ORF">SAMN06265379_106158</name>
</gene>
<keyword evidence="2" id="KW-1185">Reference proteome</keyword>
<organism evidence="1 2">
    <name type="scientific">Saccharicrinis carchari</name>
    <dbReference type="NCBI Taxonomy" id="1168039"/>
    <lineage>
        <taxon>Bacteria</taxon>
        <taxon>Pseudomonadati</taxon>
        <taxon>Bacteroidota</taxon>
        <taxon>Bacteroidia</taxon>
        <taxon>Marinilabiliales</taxon>
        <taxon>Marinilabiliaceae</taxon>
        <taxon>Saccharicrinis</taxon>
    </lineage>
</organism>
<name>A0A521DTX2_SACCC</name>
<reference evidence="1 2" key="1">
    <citation type="submission" date="2017-05" db="EMBL/GenBank/DDBJ databases">
        <authorList>
            <person name="Varghese N."/>
            <person name="Submissions S."/>
        </authorList>
    </citation>
    <scope>NUCLEOTIDE SEQUENCE [LARGE SCALE GENOMIC DNA]</scope>
    <source>
        <strain evidence="1 2">DSM 27040</strain>
    </source>
</reference>
<dbReference type="Proteomes" id="UP000319040">
    <property type="component" value="Unassembled WGS sequence"/>
</dbReference>
<protein>
    <submittedName>
        <fullName evidence="1">Uncharacterized protein</fullName>
    </submittedName>
</protein>
<dbReference type="AlphaFoldDB" id="A0A521DTX2"/>
<evidence type="ECO:0000313" key="2">
    <source>
        <dbReference type="Proteomes" id="UP000319040"/>
    </source>
</evidence>